<proteinExistence type="predicted"/>
<gene>
    <name evidence="1" type="ORF">T4E_2863</name>
</gene>
<evidence type="ECO:0000313" key="1">
    <source>
        <dbReference type="EMBL" id="KRX85994.1"/>
    </source>
</evidence>
<sequence length="52" mass="6264">MVCNLVGSFSLEHYFQFLWWSEELKVTKHNRETCTKEVQLEFHSDRVTVFAI</sequence>
<dbReference type="AlphaFoldDB" id="A0A0V0XDB7"/>
<name>A0A0V0XDB7_TRIPS</name>
<evidence type="ECO:0000313" key="2">
    <source>
        <dbReference type="Proteomes" id="UP000054815"/>
    </source>
</evidence>
<dbReference type="Proteomes" id="UP000054815">
    <property type="component" value="Unassembled WGS sequence"/>
</dbReference>
<organism evidence="1 2">
    <name type="scientific">Trichinella pseudospiralis</name>
    <name type="common">Parasitic roundworm</name>
    <dbReference type="NCBI Taxonomy" id="6337"/>
    <lineage>
        <taxon>Eukaryota</taxon>
        <taxon>Metazoa</taxon>
        <taxon>Ecdysozoa</taxon>
        <taxon>Nematoda</taxon>
        <taxon>Enoplea</taxon>
        <taxon>Dorylaimia</taxon>
        <taxon>Trichinellida</taxon>
        <taxon>Trichinellidae</taxon>
        <taxon>Trichinella</taxon>
    </lineage>
</organism>
<protein>
    <submittedName>
        <fullName evidence="1">Uncharacterized protein</fullName>
    </submittedName>
</protein>
<comment type="caution">
    <text evidence="1">The sequence shown here is derived from an EMBL/GenBank/DDBJ whole genome shotgun (WGS) entry which is preliminary data.</text>
</comment>
<accession>A0A0V0XDB7</accession>
<dbReference type="EMBL" id="JYDU01000545">
    <property type="protein sequence ID" value="KRX85994.1"/>
    <property type="molecule type" value="Genomic_DNA"/>
</dbReference>
<reference evidence="1 2" key="1">
    <citation type="submission" date="2015-01" db="EMBL/GenBank/DDBJ databases">
        <title>Evolution of Trichinella species and genotypes.</title>
        <authorList>
            <person name="Korhonen P.K."/>
            <person name="Edoardo P."/>
            <person name="Giuseppe L.R."/>
            <person name="Gasser R.B."/>
        </authorList>
    </citation>
    <scope>NUCLEOTIDE SEQUENCE [LARGE SCALE GENOMIC DNA]</scope>
    <source>
        <strain evidence="1">ISS141</strain>
    </source>
</reference>